<dbReference type="STRING" id="1156395.DBT_1886"/>
<proteinExistence type="inferred from homology"/>
<dbReference type="InterPro" id="IPR005861">
    <property type="entry name" value="HisP_aminotrans"/>
</dbReference>
<dbReference type="CDD" id="cd00609">
    <property type="entry name" value="AAT_like"/>
    <property type="match status" value="1"/>
</dbReference>
<evidence type="ECO:0000256" key="8">
    <source>
        <dbReference type="ARBA" id="ARBA00047481"/>
    </source>
</evidence>
<evidence type="ECO:0000313" key="12">
    <source>
        <dbReference type="Proteomes" id="UP000093080"/>
    </source>
</evidence>
<dbReference type="Pfam" id="PF00155">
    <property type="entry name" value="Aminotran_1_2"/>
    <property type="match status" value="1"/>
</dbReference>
<keyword evidence="9" id="KW-0028">Amino-acid biosynthesis</keyword>
<evidence type="ECO:0000313" key="11">
    <source>
        <dbReference type="EMBL" id="OCC14826.1"/>
    </source>
</evidence>
<evidence type="ECO:0000256" key="1">
    <source>
        <dbReference type="ARBA" id="ARBA00001933"/>
    </source>
</evidence>
<evidence type="ECO:0000256" key="9">
    <source>
        <dbReference type="HAMAP-Rule" id="MF_01023"/>
    </source>
</evidence>
<evidence type="ECO:0000256" key="5">
    <source>
        <dbReference type="ARBA" id="ARBA00022576"/>
    </source>
</evidence>
<dbReference type="GO" id="GO:0004400">
    <property type="term" value="F:histidinol-phosphate transaminase activity"/>
    <property type="evidence" value="ECO:0007669"/>
    <property type="project" value="UniProtKB-UniRule"/>
</dbReference>
<dbReference type="InterPro" id="IPR050106">
    <property type="entry name" value="HistidinolP_aminotransfase"/>
</dbReference>
<evidence type="ECO:0000256" key="4">
    <source>
        <dbReference type="ARBA" id="ARBA00011738"/>
    </source>
</evidence>
<dbReference type="Proteomes" id="UP000093080">
    <property type="component" value="Unassembled WGS sequence"/>
</dbReference>
<keyword evidence="5 9" id="KW-0032">Aminotransferase</keyword>
<protein>
    <recommendedName>
        <fullName evidence="9">Histidinol-phosphate aminotransferase</fullName>
        <ecNumber evidence="9">2.6.1.9</ecNumber>
    </recommendedName>
    <alternativeName>
        <fullName evidence="9">Imidazole acetol-phosphate transaminase</fullName>
    </alternativeName>
</protein>
<dbReference type="Gene3D" id="3.40.640.10">
    <property type="entry name" value="Type I PLP-dependent aspartate aminotransferase-like (Major domain)"/>
    <property type="match status" value="1"/>
</dbReference>
<feature type="modified residue" description="N6-(pyridoxal phosphate)lysine" evidence="9">
    <location>
        <position position="227"/>
    </location>
</feature>
<dbReference type="NCBIfam" id="TIGR01141">
    <property type="entry name" value="hisC"/>
    <property type="match status" value="1"/>
</dbReference>
<dbReference type="RefSeq" id="WP_067619375.1">
    <property type="nucleotide sequence ID" value="NZ_MAGO01000009.1"/>
</dbReference>
<dbReference type="PANTHER" id="PTHR43643:SF3">
    <property type="entry name" value="HISTIDINOL-PHOSPHATE AMINOTRANSFERASE"/>
    <property type="match status" value="1"/>
</dbReference>
<keyword evidence="7 9" id="KW-0663">Pyridoxal phosphate</keyword>
<dbReference type="SUPFAM" id="SSF53383">
    <property type="entry name" value="PLP-dependent transferases"/>
    <property type="match status" value="1"/>
</dbReference>
<accession>A0A1B9F4H1</accession>
<dbReference type="PROSITE" id="PS00599">
    <property type="entry name" value="AA_TRANSFER_CLASS_2"/>
    <property type="match status" value="1"/>
</dbReference>
<dbReference type="GO" id="GO:0000105">
    <property type="term" value="P:L-histidine biosynthetic process"/>
    <property type="evidence" value="ECO:0007669"/>
    <property type="project" value="UniProtKB-UniRule"/>
</dbReference>
<comment type="catalytic activity">
    <reaction evidence="8 9">
        <text>L-histidinol phosphate + 2-oxoglutarate = 3-(imidazol-4-yl)-2-oxopropyl phosphate + L-glutamate</text>
        <dbReference type="Rhea" id="RHEA:23744"/>
        <dbReference type="ChEBI" id="CHEBI:16810"/>
        <dbReference type="ChEBI" id="CHEBI:29985"/>
        <dbReference type="ChEBI" id="CHEBI:57766"/>
        <dbReference type="ChEBI" id="CHEBI:57980"/>
        <dbReference type="EC" id="2.6.1.9"/>
    </reaction>
</comment>
<name>A0A1B9F4H1_9BACT</name>
<dbReference type="PANTHER" id="PTHR43643">
    <property type="entry name" value="HISTIDINOL-PHOSPHATE AMINOTRANSFERASE 2"/>
    <property type="match status" value="1"/>
</dbReference>
<evidence type="ECO:0000256" key="7">
    <source>
        <dbReference type="ARBA" id="ARBA00022898"/>
    </source>
</evidence>
<dbReference type="GO" id="GO:0030170">
    <property type="term" value="F:pyridoxal phosphate binding"/>
    <property type="evidence" value="ECO:0007669"/>
    <property type="project" value="InterPro"/>
</dbReference>
<dbReference type="Gene3D" id="3.90.1150.10">
    <property type="entry name" value="Aspartate Aminotransferase, domain 1"/>
    <property type="match status" value="1"/>
</dbReference>
<comment type="subunit">
    <text evidence="4 9">Homodimer.</text>
</comment>
<reference evidence="11 12" key="1">
    <citation type="submission" date="2016-06" db="EMBL/GenBank/DDBJ databases">
        <title>Respiratory ammonification of nitrate coupled to the oxidation of elemental sulfur in deep-sea autotrophic thermophilic bacteria.</title>
        <authorList>
            <person name="Slobodkina G.B."/>
            <person name="Mardanov A.V."/>
            <person name="Ravin N.V."/>
            <person name="Frolova A.A."/>
            <person name="Viryasiv M.B."/>
            <person name="Chernyh N.A."/>
            <person name="Bonch-Osmolovskaya E.A."/>
            <person name="Slobodkin A.I."/>
        </authorList>
    </citation>
    <scope>NUCLEOTIDE SEQUENCE [LARGE SCALE GENOMIC DNA]</scope>
    <source>
        <strain evidence="11 12">S69</strain>
    </source>
</reference>
<comment type="caution">
    <text evidence="11">The sequence shown here is derived from an EMBL/GenBank/DDBJ whole genome shotgun (WGS) entry which is preliminary data.</text>
</comment>
<keyword evidence="9" id="KW-0368">Histidine biosynthesis</keyword>
<evidence type="ECO:0000259" key="10">
    <source>
        <dbReference type="Pfam" id="PF00155"/>
    </source>
</evidence>
<dbReference type="InterPro" id="IPR015422">
    <property type="entry name" value="PyrdxlP-dep_Trfase_small"/>
</dbReference>
<dbReference type="InterPro" id="IPR001917">
    <property type="entry name" value="Aminotrans_II_pyridoxalP_BS"/>
</dbReference>
<evidence type="ECO:0000256" key="2">
    <source>
        <dbReference type="ARBA" id="ARBA00005011"/>
    </source>
</evidence>
<dbReference type="InterPro" id="IPR015424">
    <property type="entry name" value="PyrdxlP-dep_Trfase"/>
</dbReference>
<gene>
    <name evidence="9" type="primary">hisC</name>
    <name evidence="11" type="ORF">DBT_1886</name>
</gene>
<evidence type="ECO:0000256" key="6">
    <source>
        <dbReference type="ARBA" id="ARBA00022679"/>
    </source>
</evidence>
<keyword evidence="12" id="KW-1185">Reference proteome</keyword>
<organism evidence="11 12">
    <name type="scientific">Dissulfuribacter thermophilus</name>
    <dbReference type="NCBI Taxonomy" id="1156395"/>
    <lineage>
        <taxon>Bacteria</taxon>
        <taxon>Pseudomonadati</taxon>
        <taxon>Thermodesulfobacteriota</taxon>
        <taxon>Dissulfuribacteria</taxon>
        <taxon>Dissulfuribacterales</taxon>
        <taxon>Dissulfuribacteraceae</taxon>
        <taxon>Dissulfuribacter</taxon>
    </lineage>
</organism>
<dbReference type="OrthoDB" id="9813612at2"/>
<comment type="similarity">
    <text evidence="3 9">Belongs to the class-II pyridoxal-phosphate-dependent aminotransferase family. Histidinol-phosphate aminotransferase subfamily.</text>
</comment>
<dbReference type="HAMAP" id="MF_01023">
    <property type="entry name" value="HisC_aminotrans_2"/>
    <property type="match status" value="1"/>
</dbReference>
<comment type="pathway">
    <text evidence="2 9">Amino-acid biosynthesis; L-histidine biosynthesis; L-histidine from 5-phospho-alpha-D-ribose 1-diphosphate: step 7/9.</text>
</comment>
<evidence type="ECO:0000256" key="3">
    <source>
        <dbReference type="ARBA" id="ARBA00007970"/>
    </source>
</evidence>
<feature type="domain" description="Aminotransferase class I/classII large" evidence="10">
    <location>
        <begin position="35"/>
        <end position="360"/>
    </location>
</feature>
<dbReference type="UniPathway" id="UPA00031">
    <property type="reaction ID" value="UER00012"/>
</dbReference>
<dbReference type="InterPro" id="IPR015421">
    <property type="entry name" value="PyrdxlP-dep_Trfase_major"/>
</dbReference>
<dbReference type="EC" id="2.6.1.9" evidence="9"/>
<dbReference type="PATRIC" id="fig|1156395.6.peg.1898"/>
<dbReference type="AlphaFoldDB" id="A0A1B9F4H1"/>
<keyword evidence="6 9" id="KW-0808">Transferase</keyword>
<dbReference type="EMBL" id="MAGO01000009">
    <property type="protein sequence ID" value="OCC14826.1"/>
    <property type="molecule type" value="Genomic_DNA"/>
</dbReference>
<comment type="cofactor">
    <cofactor evidence="1 9">
        <name>pyridoxal 5'-phosphate</name>
        <dbReference type="ChEBI" id="CHEBI:597326"/>
    </cofactor>
</comment>
<dbReference type="InterPro" id="IPR004839">
    <property type="entry name" value="Aminotransferase_I/II_large"/>
</dbReference>
<sequence>MKSLIENVKNYIRDLEPYPPGKPLEELKREYGIEEAIKLASNENPFGPSPKAIEAIRDALGAIHRYPDGSGYYLKEKLKELWGVESQNIVLGNGSNEIIQFLIHAFSGPGTEVISSDPAFLVYRKMVQVFGGKNILVPLRENSHDLNAILSKVNEKTRLIFLDNPHNPTGSVIRTDEFNAFLEALPEHVLVCLDEAYGEFVREQDVPFGIDYFRKDPRVVFLRTFSKAYGLSGLRIGYGIMAKEIASILERVRQPFNVNALAQIGALNALEDREHLEHTLQATWEGLDWYFETLQDLGFKPLKSNTNFMLVDLGMDAKAIYEKMLRCGVIIRAMSAYGFPTSIRITVGTPAENQRCIEALKEVTGRR</sequence>